<name>A0A0M0K195_9EUKA</name>
<dbReference type="SUPFAM" id="SSF55729">
    <property type="entry name" value="Acyl-CoA N-acyltransferases (Nat)"/>
    <property type="match status" value="1"/>
</dbReference>
<dbReference type="Proteomes" id="UP000037460">
    <property type="component" value="Unassembled WGS sequence"/>
</dbReference>
<accession>A0A0M0K195</accession>
<dbReference type="Gene3D" id="3.40.630.30">
    <property type="match status" value="1"/>
</dbReference>
<dbReference type="OrthoDB" id="249099at2759"/>
<keyword evidence="1 3" id="KW-0808">Transferase</keyword>
<evidence type="ECO:0000256" key="1">
    <source>
        <dbReference type="ARBA" id="ARBA00022679"/>
    </source>
</evidence>
<dbReference type="PROSITE" id="PS51186">
    <property type="entry name" value="GNAT"/>
    <property type="match status" value="1"/>
</dbReference>
<dbReference type="EMBL" id="JWZX01001837">
    <property type="protein sequence ID" value="KOO32163.1"/>
    <property type="molecule type" value="Genomic_DNA"/>
</dbReference>
<evidence type="ECO:0000259" key="2">
    <source>
        <dbReference type="PROSITE" id="PS51186"/>
    </source>
</evidence>
<keyword evidence="4" id="KW-1185">Reference proteome</keyword>
<feature type="domain" description="N-acetyltransferase" evidence="2">
    <location>
        <begin position="109"/>
        <end position="254"/>
    </location>
</feature>
<dbReference type="PANTHER" id="PTHR13947">
    <property type="entry name" value="GNAT FAMILY N-ACETYLTRANSFERASE"/>
    <property type="match status" value="1"/>
</dbReference>
<evidence type="ECO:0000313" key="4">
    <source>
        <dbReference type="Proteomes" id="UP000037460"/>
    </source>
</evidence>
<dbReference type="InterPro" id="IPR016181">
    <property type="entry name" value="Acyl_CoA_acyltransferase"/>
</dbReference>
<dbReference type="Pfam" id="PF13508">
    <property type="entry name" value="Acetyltransf_7"/>
    <property type="match status" value="1"/>
</dbReference>
<dbReference type="InterPro" id="IPR000182">
    <property type="entry name" value="GNAT_dom"/>
</dbReference>
<comment type="caution">
    <text evidence="3">The sequence shown here is derived from an EMBL/GenBank/DDBJ whole genome shotgun (WGS) entry which is preliminary data.</text>
</comment>
<evidence type="ECO:0000313" key="3">
    <source>
        <dbReference type="EMBL" id="KOO32163.1"/>
    </source>
</evidence>
<protein>
    <submittedName>
        <fullName evidence="3">Gcn5-related n-acetyltransferase</fullName>
    </submittedName>
</protein>
<dbReference type="CDD" id="cd04301">
    <property type="entry name" value="NAT_SF"/>
    <property type="match status" value="1"/>
</dbReference>
<dbReference type="PANTHER" id="PTHR13947:SF37">
    <property type="entry name" value="LD18367P"/>
    <property type="match status" value="1"/>
</dbReference>
<reference evidence="4" key="1">
    <citation type="journal article" date="2015" name="PLoS Genet.">
        <title>Genome Sequence and Transcriptome Analyses of Chrysochromulina tobin: Metabolic Tools for Enhanced Algal Fitness in the Prominent Order Prymnesiales (Haptophyceae).</title>
        <authorList>
            <person name="Hovde B.T."/>
            <person name="Deodato C.R."/>
            <person name="Hunsperger H.M."/>
            <person name="Ryken S.A."/>
            <person name="Yost W."/>
            <person name="Jha R.K."/>
            <person name="Patterson J."/>
            <person name="Monnat R.J. Jr."/>
            <person name="Barlow S.B."/>
            <person name="Starkenburg S.R."/>
            <person name="Cattolico R.A."/>
        </authorList>
    </citation>
    <scope>NUCLEOTIDE SEQUENCE</scope>
    <source>
        <strain evidence="4">CCMP291</strain>
    </source>
</reference>
<sequence length="278" mass="30357">MAAATLDFQGATAESLSEVATFFVDSFWLASTTFGDGVKLSSGERNQLVRKVTEDLGSRYGLRREKRPSNLSGRETPSLFWNDLILARDEKSGKLVGCVGIEASLFDPSTGAVLRSEQADRLVRTELDAMTDAESEQAQAVFGESGIGALAAFVLQRDEGLLVQKFANTYAPYALLANLAVSPSYRGQGLGRELCDFCELCCQDMDDVLLQVEEKNGAARKLYEGRGYKPIYRTEGASSLRLAPSTNPMSAFLPIENESLLREEPTTLVTMAKRVEGR</sequence>
<gene>
    <name evidence="3" type="ORF">Ctob_014144</name>
</gene>
<dbReference type="AlphaFoldDB" id="A0A0M0K195"/>
<dbReference type="InterPro" id="IPR050769">
    <property type="entry name" value="NAT_camello-type"/>
</dbReference>
<proteinExistence type="predicted"/>
<organism evidence="3 4">
    <name type="scientific">Chrysochromulina tobinii</name>
    <dbReference type="NCBI Taxonomy" id="1460289"/>
    <lineage>
        <taxon>Eukaryota</taxon>
        <taxon>Haptista</taxon>
        <taxon>Haptophyta</taxon>
        <taxon>Prymnesiophyceae</taxon>
        <taxon>Prymnesiales</taxon>
        <taxon>Chrysochromulinaceae</taxon>
        <taxon>Chrysochromulina</taxon>
    </lineage>
</organism>
<dbReference type="GO" id="GO:0008080">
    <property type="term" value="F:N-acetyltransferase activity"/>
    <property type="evidence" value="ECO:0007669"/>
    <property type="project" value="InterPro"/>
</dbReference>